<feature type="short sequence motif" description="Histidine triad motif" evidence="1">
    <location>
        <begin position="26"/>
        <end position="30"/>
    </location>
</feature>
<evidence type="ECO:0000313" key="3">
    <source>
        <dbReference type="EMBL" id="OHS96006.1"/>
    </source>
</evidence>
<dbReference type="AlphaFoldDB" id="A0A1J4J9Z0"/>
<reference evidence="3" key="1">
    <citation type="submission" date="2016-10" db="EMBL/GenBank/DDBJ databases">
        <authorList>
            <person name="Benchimol M."/>
            <person name="Almeida L.G."/>
            <person name="Vasconcelos A.T."/>
            <person name="Perreira-Neves A."/>
            <person name="Rosa I.A."/>
            <person name="Tasca T."/>
            <person name="Bogo M.R."/>
            <person name="de Souza W."/>
        </authorList>
    </citation>
    <scope>NUCLEOTIDE SEQUENCE [LARGE SCALE GENOMIC DNA]</scope>
    <source>
        <strain evidence="3">K</strain>
    </source>
</reference>
<evidence type="ECO:0000256" key="1">
    <source>
        <dbReference type="PROSITE-ProRule" id="PRU00464"/>
    </source>
</evidence>
<sequence>MKKHLKTEALNLTIQDGPAAGQTVPHVHCHIVPHNIPANFERKYPDDKTREETANQYRQFFEEELKKATT</sequence>
<dbReference type="GO" id="GO:0003824">
    <property type="term" value="F:catalytic activity"/>
    <property type="evidence" value="ECO:0007669"/>
    <property type="project" value="InterPro"/>
</dbReference>
<dbReference type="OrthoDB" id="680339at2759"/>
<dbReference type="SUPFAM" id="SSF54197">
    <property type="entry name" value="HIT-like"/>
    <property type="match status" value="1"/>
</dbReference>
<dbReference type="PANTHER" id="PTHR46243">
    <property type="entry name" value="BIS(5'-ADENOSYL)-TRIPHOSPHATASE"/>
    <property type="match status" value="1"/>
</dbReference>
<dbReference type="Pfam" id="PF01230">
    <property type="entry name" value="HIT"/>
    <property type="match status" value="1"/>
</dbReference>
<dbReference type="EMBL" id="MLAK01001204">
    <property type="protein sequence ID" value="OHS96006.1"/>
    <property type="molecule type" value="Genomic_DNA"/>
</dbReference>
<dbReference type="GeneID" id="94829983"/>
<dbReference type="RefSeq" id="XP_068349143.1">
    <property type="nucleotide sequence ID" value="XM_068495279.1"/>
</dbReference>
<dbReference type="PANTHER" id="PTHR46243:SF1">
    <property type="entry name" value="BIS(5'-ADENOSYL)-TRIPHOSPHATASE"/>
    <property type="match status" value="1"/>
</dbReference>
<organism evidence="3 4">
    <name type="scientific">Tritrichomonas foetus</name>
    <dbReference type="NCBI Taxonomy" id="1144522"/>
    <lineage>
        <taxon>Eukaryota</taxon>
        <taxon>Metamonada</taxon>
        <taxon>Parabasalia</taxon>
        <taxon>Tritrichomonadida</taxon>
        <taxon>Tritrichomonadidae</taxon>
        <taxon>Tritrichomonas</taxon>
    </lineage>
</organism>
<evidence type="ECO:0000259" key="2">
    <source>
        <dbReference type="PROSITE" id="PS51084"/>
    </source>
</evidence>
<keyword evidence="4" id="KW-1185">Reference proteome</keyword>
<dbReference type="InterPro" id="IPR036265">
    <property type="entry name" value="HIT-like_sf"/>
</dbReference>
<dbReference type="Gene3D" id="3.30.428.10">
    <property type="entry name" value="HIT-like"/>
    <property type="match status" value="1"/>
</dbReference>
<proteinExistence type="predicted"/>
<accession>A0A1J4J9Z0</accession>
<dbReference type="InterPro" id="IPR011146">
    <property type="entry name" value="HIT-like"/>
</dbReference>
<protein>
    <recommendedName>
        <fullName evidence="2">HIT domain-containing protein</fullName>
    </recommendedName>
</protein>
<dbReference type="VEuPathDB" id="TrichDB:TRFO_10176"/>
<dbReference type="PROSITE" id="PS51084">
    <property type="entry name" value="HIT_2"/>
    <property type="match status" value="1"/>
</dbReference>
<comment type="caution">
    <text evidence="3">The sequence shown here is derived from an EMBL/GenBank/DDBJ whole genome shotgun (WGS) entry which is preliminary data.</text>
</comment>
<name>A0A1J4J9Z0_9EUKA</name>
<evidence type="ECO:0000313" key="4">
    <source>
        <dbReference type="Proteomes" id="UP000179807"/>
    </source>
</evidence>
<feature type="domain" description="HIT" evidence="2">
    <location>
        <begin position="1"/>
        <end position="42"/>
    </location>
</feature>
<gene>
    <name evidence="3" type="ORF">TRFO_10176</name>
</gene>
<dbReference type="InterPro" id="IPR051884">
    <property type="entry name" value="Bis(5'-adenosyl)-TPase_reg"/>
</dbReference>
<dbReference type="Proteomes" id="UP000179807">
    <property type="component" value="Unassembled WGS sequence"/>
</dbReference>